<keyword evidence="2" id="KW-1185">Reference proteome</keyword>
<protein>
    <submittedName>
        <fullName evidence="1">Uncharacterized protein</fullName>
    </submittedName>
</protein>
<sequence length="121" mass="12938">MALIALELALNDRYGRQIPGKPRHRLKAGEAPGLANALPQRSLAALIEYIVDSDGLTDADIPMIVQCGGTAVGQLIGNTKSTLAVRRNALAHGNPFDGLPTSGLVELVRDLIEFVYRGHIQ</sequence>
<proteinExistence type="predicted"/>
<organism evidence="1 2">
    <name type="scientific">Sphingomonas panacis</name>
    <dbReference type="NCBI Taxonomy" id="1560345"/>
    <lineage>
        <taxon>Bacteria</taxon>
        <taxon>Pseudomonadati</taxon>
        <taxon>Pseudomonadota</taxon>
        <taxon>Alphaproteobacteria</taxon>
        <taxon>Sphingomonadales</taxon>
        <taxon>Sphingomonadaceae</taxon>
        <taxon>Sphingomonas</taxon>
    </lineage>
</organism>
<dbReference type="Proteomes" id="UP000094256">
    <property type="component" value="Plasmid unnamed"/>
</dbReference>
<geneLocation type="plasmid" evidence="2"/>
<gene>
    <name evidence="1" type="ORF">AWL63_23150</name>
</gene>
<reference evidence="1 2" key="1">
    <citation type="submission" date="2016-01" db="EMBL/GenBank/DDBJ databases">
        <title>Complete genome and mega plasmid sequence of Sphingomonas panacis DCY99 elicits systemic resistance in rice to Xanthomonas oryzae.</title>
        <authorList>
            <person name="Kim Y.J."/>
            <person name="Yang D.C."/>
            <person name="Sing P."/>
        </authorList>
    </citation>
    <scope>NUCLEOTIDE SEQUENCE [LARGE SCALE GENOMIC DNA]</scope>
    <source>
        <strain evidence="1 2">DCY99</strain>
        <plasmid evidence="2">Plasmid</plasmid>
    </source>
</reference>
<keyword evidence="1" id="KW-0614">Plasmid</keyword>
<accession>A0A1B3ZI29</accession>
<dbReference type="EMBL" id="CP014169">
    <property type="protein sequence ID" value="AOH87084.1"/>
    <property type="molecule type" value="Genomic_DNA"/>
</dbReference>
<dbReference type="AlphaFoldDB" id="A0A1B3ZI29"/>
<evidence type="ECO:0000313" key="1">
    <source>
        <dbReference type="EMBL" id="AOH87084.1"/>
    </source>
</evidence>
<dbReference type="KEGG" id="span:AWL63_23150"/>
<dbReference type="RefSeq" id="WP_069207654.1">
    <property type="nucleotide sequence ID" value="NZ_CP014169.1"/>
</dbReference>
<evidence type="ECO:0000313" key="2">
    <source>
        <dbReference type="Proteomes" id="UP000094256"/>
    </source>
</evidence>
<name>A0A1B3ZI29_9SPHN</name>